<gene>
    <name evidence="3" type="ORF">EPD65_12425</name>
</gene>
<keyword evidence="2" id="KW-0812">Transmembrane</keyword>
<feature type="transmembrane region" description="Helical" evidence="2">
    <location>
        <begin position="55"/>
        <end position="73"/>
    </location>
</feature>
<feature type="transmembrane region" description="Helical" evidence="2">
    <location>
        <begin position="112"/>
        <end position="131"/>
    </location>
</feature>
<keyword evidence="2" id="KW-0472">Membrane</keyword>
<evidence type="ECO:0000313" key="3">
    <source>
        <dbReference type="EMBL" id="TCJ22746.1"/>
    </source>
</evidence>
<sequence length="136" mass="14124">MADEPLEPVDDTEPVLPEDADLPDDVVAGVDAVRGPIPPLREVARIKQPETIGGVIYLVVLGLALVGIAIGAAGPWRLGVTWLGGALLVATAGRLILPGDDAGMLGVRRRRFDTLLLASVGIALIVLAATIPDQPR</sequence>
<reference evidence="3 4" key="1">
    <citation type="submission" date="2019-03" db="EMBL/GenBank/DDBJ databases">
        <authorList>
            <person name="Kim M.K.M."/>
        </authorList>
    </citation>
    <scope>NUCLEOTIDE SEQUENCE [LARGE SCALE GENOMIC DNA]</scope>
    <source>
        <strain evidence="3 4">18JY15-6</strain>
    </source>
</reference>
<dbReference type="EMBL" id="SJZJ01000021">
    <property type="protein sequence ID" value="TCJ22746.1"/>
    <property type="molecule type" value="Genomic_DNA"/>
</dbReference>
<feature type="region of interest" description="Disordered" evidence="1">
    <location>
        <begin position="1"/>
        <end position="21"/>
    </location>
</feature>
<keyword evidence="4" id="KW-1185">Reference proteome</keyword>
<accession>A0A4R1BZ87</accession>
<keyword evidence="2" id="KW-1133">Transmembrane helix</keyword>
<proteinExistence type="predicted"/>
<evidence type="ECO:0000256" key="1">
    <source>
        <dbReference type="SAM" id="MobiDB-lite"/>
    </source>
</evidence>
<organism evidence="3 4">
    <name type="scientific">Nocardioides jejuensis</name>
    <dbReference type="NCBI Taxonomy" id="2502782"/>
    <lineage>
        <taxon>Bacteria</taxon>
        <taxon>Bacillati</taxon>
        <taxon>Actinomycetota</taxon>
        <taxon>Actinomycetes</taxon>
        <taxon>Propionibacteriales</taxon>
        <taxon>Nocardioidaceae</taxon>
        <taxon>Nocardioides</taxon>
    </lineage>
</organism>
<protein>
    <submittedName>
        <fullName evidence="3">DUF3017 domain-containing protein</fullName>
    </submittedName>
</protein>
<dbReference type="AlphaFoldDB" id="A0A4R1BZ87"/>
<dbReference type="InterPro" id="IPR021385">
    <property type="entry name" value="DUF3017"/>
</dbReference>
<evidence type="ECO:0000313" key="4">
    <source>
        <dbReference type="Proteomes" id="UP000295453"/>
    </source>
</evidence>
<feature type="transmembrane region" description="Helical" evidence="2">
    <location>
        <begin position="79"/>
        <end position="97"/>
    </location>
</feature>
<dbReference type="OrthoDB" id="3790201at2"/>
<dbReference type="Proteomes" id="UP000295453">
    <property type="component" value="Unassembled WGS sequence"/>
</dbReference>
<evidence type="ECO:0000256" key="2">
    <source>
        <dbReference type="SAM" id="Phobius"/>
    </source>
</evidence>
<comment type="caution">
    <text evidence="3">The sequence shown here is derived from an EMBL/GenBank/DDBJ whole genome shotgun (WGS) entry which is preliminary data.</text>
</comment>
<name>A0A4R1BZ87_9ACTN</name>
<dbReference type="RefSeq" id="WP_131584592.1">
    <property type="nucleotide sequence ID" value="NZ_SJZJ01000021.1"/>
</dbReference>
<dbReference type="Pfam" id="PF11222">
    <property type="entry name" value="DUF3017"/>
    <property type="match status" value="1"/>
</dbReference>